<organism evidence="2 3">
    <name type="scientific">Pseudomonas salomonii</name>
    <dbReference type="NCBI Taxonomy" id="191391"/>
    <lineage>
        <taxon>Bacteria</taxon>
        <taxon>Pseudomonadati</taxon>
        <taxon>Pseudomonadota</taxon>
        <taxon>Gammaproteobacteria</taxon>
        <taxon>Pseudomonadales</taxon>
        <taxon>Pseudomonadaceae</taxon>
        <taxon>Pseudomonas</taxon>
    </lineage>
</organism>
<comment type="caution">
    <text evidence="2">The sequence shown here is derived from an EMBL/GenBank/DDBJ whole genome shotgun (WGS) entry which is preliminary data.</text>
</comment>
<evidence type="ECO:0000256" key="1">
    <source>
        <dbReference type="PROSITE-ProRule" id="PRU00339"/>
    </source>
</evidence>
<dbReference type="Gene3D" id="1.25.40.10">
    <property type="entry name" value="Tetratricopeptide repeat domain"/>
    <property type="match status" value="1"/>
</dbReference>
<keyword evidence="1" id="KW-0802">TPR repeat</keyword>
<dbReference type="SMART" id="SM00028">
    <property type="entry name" value="TPR"/>
    <property type="match status" value="2"/>
</dbReference>
<name>A0A3M4PUD5_9PSED</name>
<dbReference type="PROSITE" id="PS50005">
    <property type="entry name" value="TPR"/>
    <property type="match status" value="1"/>
</dbReference>
<evidence type="ECO:0000313" key="2">
    <source>
        <dbReference type="EMBL" id="RMQ81795.1"/>
    </source>
</evidence>
<reference evidence="2 3" key="1">
    <citation type="submission" date="2018-08" db="EMBL/GenBank/DDBJ databases">
        <title>Recombination of ecologically and evolutionarily significant loci maintains genetic cohesion in the Pseudomonas syringae species complex.</title>
        <authorList>
            <person name="Dillon M."/>
            <person name="Thakur S."/>
            <person name="Almeida R.N.D."/>
            <person name="Weir B.S."/>
            <person name="Guttman D.S."/>
        </authorList>
    </citation>
    <scope>NUCLEOTIDE SEQUENCE [LARGE SCALE GENOMIC DNA]</scope>
    <source>
        <strain evidence="2 3">ICMP 11288</strain>
    </source>
</reference>
<dbReference type="AlphaFoldDB" id="A0A3M4PUD5"/>
<protein>
    <submittedName>
        <fullName evidence="2">Uncharacterized protein</fullName>
    </submittedName>
</protein>
<gene>
    <name evidence="2" type="ORF">ALP97_01860</name>
</gene>
<sequence>MSLPPSSRASPLPQVIAFLLWKQCTDKGRTAMLESLEKMLAKGVDNSLLRFGLGKGYLDLKDNAKAAEHLHRCVEFDPKYSAAWKLLGKAQLGLGDQAAARHAWEKGIEAALAHGDKQAEKEMAVFLKKLDRLA</sequence>
<dbReference type="SUPFAM" id="SSF48452">
    <property type="entry name" value="TPR-like"/>
    <property type="match status" value="1"/>
</dbReference>
<dbReference type="Proteomes" id="UP000277179">
    <property type="component" value="Unassembled WGS sequence"/>
</dbReference>
<feature type="repeat" description="TPR" evidence="1">
    <location>
        <begin position="47"/>
        <end position="80"/>
    </location>
</feature>
<accession>A0A3M4PUD5</accession>
<proteinExistence type="predicted"/>
<dbReference type="InterPro" id="IPR019734">
    <property type="entry name" value="TPR_rpt"/>
</dbReference>
<dbReference type="EMBL" id="RBRL01000450">
    <property type="protein sequence ID" value="RMQ81795.1"/>
    <property type="molecule type" value="Genomic_DNA"/>
</dbReference>
<evidence type="ECO:0000313" key="3">
    <source>
        <dbReference type="Proteomes" id="UP000277179"/>
    </source>
</evidence>
<dbReference type="InterPro" id="IPR011990">
    <property type="entry name" value="TPR-like_helical_dom_sf"/>
</dbReference>